<protein>
    <submittedName>
        <fullName evidence="1">Membrane protein</fullName>
    </submittedName>
</protein>
<reference evidence="1 2" key="1">
    <citation type="submission" date="2013-12" db="EMBL/GenBank/DDBJ databases">
        <authorList>
            <person name="Formusa P.A."/>
            <person name="Habash M."/>
            <person name="Lee H."/>
            <person name="Trevors J.T."/>
        </authorList>
    </citation>
    <scope>NUCLEOTIDE SEQUENCE [LARGE SCALE GENOMIC DNA]</scope>
    <source>
        <strain evidence="1 2">PD30</strain>
    </source>
</reference>
<dbReference type="eggNOG" id="COG1839">
    <property type="taxonomic scope" value="Bacteria"/>
</dbReference>
<dbReference type="InterPro" id="IPR007153">
    <property type="entry name" value="Adenosine_kinase"/>
</dbReference>
<dbReference type="EMBL" id="AZQQ01000061">
    <property type="protein sequence ID" value="KDD70170.1"/>
    <property type="molecule type" value="Genomic_DNA"/>
</dbReference>
<gene>
    <name evidence="1" type="ORF">V466_02470</name>
</gene>
<dbReference type="SUPFAM" id="SSF103165">
    <property type="entry name" value="Ta1353-like"/>
    <property type="match status" value="1"/>
</dbReference>
<name>A0A059L7X2_9PSED</name>
<dbReference type="AlphaFoldDB" id="A0A059L7X2"/>
<sequence length="161" mass="17703">MQLITLKIDKPEATNFIFGQTHFIKSVEDIHEALVNAVPGIRFGVAFCEASGKCLVRWSGTDTAMIELARSNAQAIGAGHSFIIFLDDGFYPVNVLNAVKMVPEVCRIFCATANPTEVILTETDQGRAILGVVDGFCARGIEGEEDILWRKNLLRQIGYKL</sequence>
<dbReference type="PANTHER" id="PTHR36155:SF1">
    <property type="entry name" value="BLL5354 PROTEIN"/>
    <property type="match status" value="1"/>
</dbReference>
<proteinExistence type="predicted"/>
<dbReference type="InterPro" id="IPR036902">
    <property type="entry name" value="Ta1353-like_sf"/>
</dbReference>
<comment type="caution">
    <text evidence="1">The sequence shown here is derived from an EMBL/GenBank/DDBJ whole genome shotgun (WGS) entry which is preliminary data.</text>
</comment>
<dbReference type="Pfam" id="PF04008">
    <property type="entry name" value="Adenosine_kin"/>
    <property type="match status" value="1"/>
</dbReference>
<organism evidence="1 2">
    <name type="scientific">Pseudomonas mandelii PD30</name>
    <dbReference type="NCBI Taxonomy" id="1419583"/>
    <lineage>
        <taxon>Bacteria</taxon>
        <taxon>Pseudomonadati</taxon>
        <taxon>Pseudomonadota</taxon>
        <taxon>Gammaproteobacteria</taxon>
        <taxon>Pseudomonadales</taxon>
        <taxon>Pseudomonadaceae</taxon>
        <taxon>Pseudomonas</taxon>
    </lineage>
</organism>
<dbReference type="Gene3D" id="3.40.1520.10">
    <property type="entry name" value="Ta1353-like"/>
    <property type="match status" value="1"/>
</dbReference>
<evidence type="ECO:0000313" key="2">
    <source>
        <dbReference type="Proteomes" id="UP000026739"/>
    </source>
</evidence>
<evidence type="ECO:0000313" key="1">
    <source>
        <dbReference type="EMBL" id="KDD70170.1"/>
    </source>
</evidence>
<dbReference type="RefSeq" id="WP_033054428.1">
    <property type="nucleotide sequence ID" value="NZ_AZQQ01000061.1"/>
</dbReference>
<dbReference type="PANTHER" id="PTHR36155">
    <property type="entry name" value="BLL5354 PROTEIN"/>
    <property type="match status" value="1"/>
</dbReference>
<accession>A0A059L7X2</accession>
<dbReference type="Proteomes" id="UP000026739">
    <property type="component" value="Unassembled WGS sequence"/>
</dbReference>